<protein>
    <submittedName>
        <fullName evidence="1">Uncharacterized protein</fullName>
    </submittedName>
</protein>
<accession>A0ABS1R9X0</accession>
<name>A0ABS1R9X0_9SPHI</name>
<comment type="caution">
    <text evidence="1">The sequence shown here is derived from an EMBL/GenBank/DDBJ whole genome shotgun (WGS) entry which is preliminary data.</text>
</comment>
<sequence length="440" mass="50863">MSDKIEDNSSYKKLKQQFEGVDALRNILDFFPIPGLDPIEFEKALEPFVDLKKEFEIISKAPDRFNHHFAKRGWIAHESMNESLLFSCIELAEKGQIAEAEQKLIEYYSSDKMKWLKHQFKGLEVFRKRFSLINLAYDDTIAERYHACIPVLLMIIDGGVNDIDKITGFFAERTDVTAWDSIAAHSTGLATLKDIFNDTRAKTTEEVITMPYRHGILHGRDINYANKTVAAKCWAALFAVSDWARAVRDGKKVAPEPAPELTVEETLAQLHDSVKKYEQQKERRTFEQKLLELWKARIITIGLDIPEKGHHTDYKDYTPEQEAVRFIEYWSSNNYGAIAKQIHQFSKYNFKLSSEAGKVRKVFENKIILDYKIVQVKDTSASISEVILEVSFEHNDEQYAREITLRLIYQDKDGGMLINGETGGQWRFVENFFHVVGYSY</sequence>
<gene>
    <name evidence="1" type="ORF">JKG61_22300</name>
</gene>
<dbReference type="RefSeq" id="WP_202105223.1">
    <property type="nucleotide sequence ID" value="NZ_JAERTY010000019.1"/>
</dbReference>
<organism evidence="1 2">
    <name type="scientific">Sphingobacterium faecale</name>
    <dbReference type="NCBI Taxonomy" id="2803775"/>
    <lineage>
        <taxon>Bacteria</taxon>
        <taxon>Pseudomonadati</taxon>
        <taxon>Bacteroidota</taxon>
        <taxon>Sphingobacteriia</taxon>
        <taxon>Sphingobacteriales</taxon>
        <taxon>Sphingobacteriaceae</taxon>
        <taxon>Sphingobacterium</taxon>
    </lineage>
</organism>
<evidence type="ECO:0000313" key="2">
    <source>
        <dbReference type="Proteomes" id="UP000625283"/>
    </source>
</evidence>
<dbReference type="Proteomes" id="UP000625283">
    <property type="component" value="Unassembled WGS sequence"/>
</dbReference>
<evidence type="ECO:0000313" key="1">
    <source>
        <dbReference type="EMBL" id="MBL1411507.1"/>
    </source>
</evidence>
<reference evidence="1 2" key="1">
    <citation type="submission" date="2021-01" db="EMBL/GenBank/DDBJ databases">
        <title>C459-1 draft genome sequence.</title>
        <authorList>
            <person name="Zhang X.-F."/>
        </authorList>
    </citation>
    <scope>NUCLEOTIDE SEQUENCE [LARGE SCALE GENOMIC DNA]</scope>
    <source>
        <strain evidence="2">C459-1</strain>
    </source>
</reference>
<proteinExistence type="predicted"/>
<dbReference type="EMBL" id="JAERTY010000019">
    <property type="protein sequence ID" value="MBL1411507.1"/>
    <property type="molecule type" value="Genomic_DNA"/>
</dbReference>
<keyword evidence="2" id="KW-1185">Reference proteome</keyword>